<evidence type="ECO:0000313" key="2">
    <source>
        <dbReference type="EMBL" id="KAF2188708.1"/>
    </source>
</evidence>
<organism evidence="2 3">
    <name type="scientific">Zopfia rhizophila CBS 207.26</name>
    <dbReference type="NCBI Taxonomy" id="1314779"/>
    <lineage>
        <taxon>Eukaryota</taxon>
        <taxon>Fungi</taxon>
        <taxon>Dikarya</taxon>
        <taxon>Ascomycota</taxon>
        <taxon>Pezizomycotina</taxon>
        <taxon>Dothideomycetes</taxon>
        <taxon>Dothideomycetes incertae sedis</taxon>
        <taxon>Zopfiaceae</taxon>
        <taxon>Zopfia</taxon>
    </lineage>
</organism>
<evidence type="ECO:0000256" key="1">
    <source>
        <dbReference type="SAM" id="MobiDB-lite"/>
    </source>
</evidence>
<name>A0A6A6EDR5_9PEZI</name>
<protein>
    <submittedName>
        <fullName evidence="2">Uncharacterized protein</fullName>
    </submittedName>
</protein>
<reference evidence="2" key="1">
    <citation type="journal article" date="2020" name="Stud. Mycol.">
        <title>101 Dothideomycetes genomes: a test case for predicting lifestyles and emergence of pathogens.</title>
        <authorList>
            <person name="Haridas S."/>
            <person name="Albert R."/>
            <person name="Binder M."/>
            <person name="Bloem J."/>
            <person name="Labutti K."/>
            <person name="Salamov A."/>
            <person name="Andreopoulos B."/>
            <person name="Baker S."/>
            <person name="Barry K."/>
            <person name="Bills G."/>
            <person name="Bluhm B."/>
            <person name="Cannon C."/>
            <person name="Castanera R."/>
            <person name="Culley D."/>
            <person name="Daum C."/>
            <person name="Ezra D."/>
            <person name="Gonzalez J."/>
            <person name="Henrissat B."/>
            <person name="Kuo A."/>
            <person name="Liang C."/>
            <person name="Lipzen A."/>
            <person name="Lutzoni F."/>
            <person name="Magnuson J."/>
            <person name="Mondo S."/>
            <person name="Nolan M."/>
            <person name="Ohm R."/>
            <person name="Pangilinan J."/>
            <person name="Park H.-J."/>
            <person name="Ramirez L."/>
            <person name="Alfaro M."/>
            <person name="Sun H."/>
            <person name="Tritt A."/>
            <person name="Yoshinaga Y."/>
            <person name="Zwiers L.-H."/>
            <person name="Turgeon B."/>
            <person name="Goodwin S."/>
            <person name="Spatafora J."/>
            <person name="Crous P."/>
            <person name="Grigoriev I."/>
        </authorList>
    </citation>
    <scope>NUCLEOTIDE SEQUENCE</scope>
    <source>
        <strain evidence="2">CBS 207.26</strain>
    </source>
</reference>
<proteinExistence type="predicted"/>
<keyword evidence="3" id="KW-1185">Reference proteome</keyword>
<accession>A0A6A6EDR5</accession>
<dbReference type="Proteomes" id="UP000800200">
    <property type="component" value="Unassembled WGS sequence"/>
</dbReference>
<gene>
    <name evidence="2" type="ORF">K469DRAFT_85377</name>
</gene>
<dbReference type="AlphaFoldDB" id="A0A6A6EDR5"/>
<feature type="region of interest" description="Disordered" evidence="1">
    <location>
        <begin position="1"/>
        <end position="30"/>
    </location>
</feature>
<dbReference type="EMBL" id="ML994623">
    <property type="protein sequence ID" value="KAF2188708.1"/>
    <property type="molecule type" value="Genomic_DNA"/>
</dbReference>
<sequence length="98" mass="10872">MEGGSGGIRLKLSPVRRGARASAATRTPSNFRPKAEARLGFTSRQALDVFDARRVDSIERVDVRGIHCELRSFGSNSMIKGEWTAGGRMKIHGIWRFL</sequence>
<evidence type="ECO:0000313" key="3">
    <source>
        <dbReference type="Proteomes" id="UP000800200"/>
    </source>
</evidence>